<gene>
    <name evidence="1" type="ORF">FHS21_004583</name>
</gene>
<organism evidence="1 2">
    <name type="scientific">Phyllobacterium trifolii</name>
    <dbReference type="NCBI Taxonomy" id="300193"/>
    <lineage>
        <taxon>Bacteria</taxon>
        <taxon>Pseudomonadati</taxon>
        <taxon>Pseudomonadota</taxon>
        <taxon>Alphaproteobacteria</taxon>
        <taxon>Hyphomicrobiales</taxon>
        <taxon>Phyllobacteriaceae</taxon>
        <taxon>Phyllobacterium</taxon>
    </lineage>
</organism>
<name>A0A839UH07_9HYPH</name>
<sequence length="91" mass="10353">MSASTAEWLRYEGSDDRKCGVDRNGRPRSYYGSRAHCDRNDVTDFGREDSKVWIIGLDNRDALDKLIREHAIEAIVYCAAISGPMMARTIR</sequence>
<dbReference type="AlphaFoldDB" id="A0A839UH07"/>
<keyword evidence="2" id="KW-1185">Reference proteome</keyword>
<proteinExistence type="predicted"/>
<dbReference type="RefSeq" id="WP_183663948.1">
    <property type="nucleotide sequence ID" value="NZ_JACHXN010000017.1"/>
</dbReference>
<evidence type="ECO:0000313" key="1">
    <source>
        <dbReference type="EMBL" id="MBB3148140.1"/>
    </source>
</evidence>
<comment type="caution">
    <text evidence="1">The sequence shown here is derived from an EMBL/GenBank/DDBJ whole genome shotgun (WGS) entry which is preliminary data.</text>
</comment>
<accession>A0A839UH07</accession>
<protein>
    <submittedName>
        <fullName evidence="1">Nucleoside-diphosphate-sugar epimerase</fullName>
    </submittedName>
</protein>
<reference evidence="1 2" key="1">
    <citation type="submission" date="2020-08" db="EMBL/GenBank/DDBJ databases">
        <title>Genomic Encyclopedia of Type Strains, Phase III (KMG-III): the genomes of soil and plant-associated and newly described type strains.</title>
        <authorList>
            <person name="Whitman W."/>
        </authorList>
    </citation>
    <scope>NUCLEOTIDE SEQUENCE [LARGE SCALE GENOMIC DNA]</scope>
    <source>
        <strain evidence="1 2">CECT 7015</strain>
    </source>
</reference>
<evidence type="ECO:0000313" key="2">
    <source>
        <dbReference type="Proteomes" id="UP000554520"/>
    </source>
</evidence>
<dbReference type="Proteomes" id="UP000554520">
    <property type="component" value="Unassembled WGS sequence"/>
</dbReference>
<dbReference type="EMBL" id="JACHXN010000017">
    <property type="protein sequence ID" value="MBB3148140.1"/>
    <property type="molecule type" value="Genomic_DNA"/>
</dbReference>